<comment type="caution">
    <text evidence="1">The sequence shown here is derived from an EMBL/GenBank/DDBJ whole genome shotgun (WGS) entry which is preliminary data.</text>
</comment>
<gene>
    <name evidence="1" type="ORF">PoB_000319900</name>
</gene>
<evidence type="ECO:0000313" key="2">
    <source>
        <dbReference type="Proteomes" id="UP000735302"/>
    </source>
</evidence>
<sequence>MSWKVIKDFPAKDQTFPQKMAPKLTKKHIKSLSFPNFMSTWQPKSSATALPTEKPFCVRQVSFQQATWLHPSFSKDSLFNSFNQSHWR</sequence>
<dbReference type="AlphaFoldDB" id="A0AAV3Y180"/>
<accession>A0AAV3Y180</accession>
<keyword evidence="2" id="KW-1185">Reference proteome</keyword>
<proteinExistence type="predicted"/>
<organism evidence="1 2">
    <name type="scientific">Plakobranchus ocellatus</name>
    <dbReference type="NCBI Taxonomy" id="259542"/>
    <lineage>
        <taxon>Eukaryota</taxon>
        <taxon>Metazoa</taxon>
        <taxon>Spiralia</taxon>
        <taxon>Lophotrochozoa</taxon>
        <taxon>Mollusca</taxon>
        <taxon>Gastropoda</taxon>
        <taxon>Heterobranchia</taxon>
        <taxon>Euthyneura</taxon>
        <taxon>Panpulmonata</taxon>
        <taxon>Sacoglossa</taxon>
        <taxon>Placobranchoidea</taxon>
        <taxon>Plakobranchidae</taxon>
        <taxon>Plakobranchus</taxon>
    </lineage>
</organism>
<protein>
    <submittedName>
        <fullName evidence="1">Uncharacterized protein</fullName>
    </submittedName>
</protein>
<dbReference type="Proteomes" id="UP000735302">
    <property type="component" value="Unassembled WGS sequence"/>
</dbReference>
<name>A0AAV3Y180_9GAST</name>
<dbReference type="EMBL" id="BLXT01000407">
    <property type="protein sequence ID" value="GFN76693.1"/>
    <property type="molecule type" value="Genomic_DNA"/>
</dbReference>
<reference evidence="1 2" key="1">
    <citation type="journal article" date="2021" name="Elife">
        <title>Chloroplast acquisition without the gene transfer in kleptoplastic sea slugs, Plakobranchus ocellatus.</title>
        <authorList>
            <person name="Maeda T."/>
            <person name="Takahashi S."/>
            <person name="Yoshida T."/>
            <person name="Shimamura S."/>
            <person name="Takaki Y."/>
            <person name="Nagai Y."/>
            <person name="Toyoda A."/>
            <person name="Suzuki Y."/>
            <person name="Arimoto A."/>
            <person name="Ishii H."/>
            <person name="Satoh N."/>
            <person name="Nishiyama T."/>
            <person name="Hasebe M."/>
            <person name="Maruyama T."/>
            <person name="Minagawa J."/>
            <person name="Obokata J."/>
            <person name="Shigenobu S."/>
        </authorList>
    </citation>
    <scope>NUCLEOTIDE SEQUENCE [LARGE SCALE GENOMIC DNA]</scope>
</reference>
<evidence type="ECO:0000313" key="1">
    <source>
        <dbReference type="EMBL" id="GFN76693.1"/>
    </source>
</evidence>